<proteinExistence type="predicted"/>
<dbReference type="InterPro" id="IPR033412">
    <property type="entry name" value="PFOR_II"/>
</dbReference>
<dbReference type="Pfam" id="PF01855">
    <property type="entry name" value="POR_N"/>
    <property type="match status" value="1"/>
</dbReference>
<dbReference type="Gene3D" id="3.40.50.920">
    <property type="match status" value="1"/>
</dbReference>
<accession>A0ABT0S8Y1</accession>
<dbReference type="RefSeq" id="WP_249915252.1">
    <property type="nucleotide sequence ID" value="NZ_JAMGBB010000001.1"/>
</dbReference>
<dbReference type="NCBIfam" id="TIGR03710">
    <property type="entry name" value="OAFO_sf"/>
    <property type="match status" value="1"/>
</dbReference>
<dbReference type="PANTHER" id="PTHR32154">
    <property type="entry name" value="PYRUVATE-FLAVODOXIN OXIDOREDUCTASE-RELATED"/>
    <property type="match status" value="1"/>
</dbReference>
<dbReference type="Gene3D" id="3.40.920.10">
    <property type="entry name" value="Pyruvate-ferredoxin oxidoreductase, PFOR, domain III"/>
    <property type="match status" value="1"/>
</dbReference>
<evidence type="ECO:0000259" key="3">
    <source>
        <dbReference type="Pfam" id="PF01855"/>
    </source>
</evidence>
<dbReference type="SUPFAM" id="SSF52518">
    <property type="entry name" value="Thiamin diphosphate-binding fold (THDP-binding)"/>
    <property type="match status" value="1"/>
</dbReference>
<dbReference type="Proteomes" id="UP001165383">
    <property type="component" value="Unassembled WGS sequence"/>
</dbReference>
<feature type="domain" description="Pyruvate:ferredoxin oxidoreductase core" evidence="4">
    <location>
        <begin position="528"/>
        <end position="612"/>
    </location>
</feature>
<dbReference type="InterPro" id="IPR009014">
    <property type="entry name" value="Transketo_C/PFOR_II"/>
</dbReference>
<dbReference type="InterPro" id="IPR029061">
    <property type="entry name" value="THDP-binding"/>
</dbReference>
<dbReference type="SUPFAM" id="SSF53323">
    <property type="entry name" value="Pyruvate-ferredoxin oxidoreductase, PFOR, domain III"/>
    <property type="match status" value="1"/>
</dbReference>
<comment type="caution">
    <text evidence="5">The sequence shown here is derived from an EMBL/GenBank/DDBJ whole genome shotgun (WGS) entry which is preliminary data.</text>
</comment>
<keyword evidence="6" id="KW-1185">Reference proteome</keyword>
<name>A0ABT0S8Y1_9SPHN</name>
<keyword evidence="1" id="KW-0560">Oxidoreductase</keyword>
<dbReference type="InterPro" id="IPR019752">
    <property type="entry name" value="Pyrv/ketoisovalerate_OxRed_cat"/>
</dbReference>
<dbReference type="Gene3D" id="3.40.50.970">
    <property type="match status" value="1"/>
</dbReference>
<evidence type="ECO:0000259" key="4">
    <source>
        <dbReference type="Pfam" id="PF17147"/>
    </source>
</evidence>
<dbReference type="SUPFAM" id="SSF52922">
    <property type="entry name" value="TK C-terminal domain-like"/>
    <property type="match status" value="1"/>
</dbReference>
<dbReference type="InterPro" id="IPR050722">
    <property type="entry name" value="Pyruvate:ferred/Flavod_OxRd"/>
</dbReference>
<protein>
    <submittedName>
        <fullName evidence="5">2-oxoacid:acceptor oxidoreductase subunit alpha</fullName>
    </submittedName>
</protein>
<evidence type="ECO:0000259" key="2">
    <source>
        <dbReference type="Pfam" id="PF01558"/>
    </source>
</evidence>
<evidence type="ECO:0000256" key="1">
    <source>
        <dbReference type="ARBA" id="ARBA00023002"/>
    </source>
</evidence>
<feature type="domain" description="Pyruvate flavodoxin/ferredoxin oxidoreductase pyrimidine binding" evidence="3">
    <location>
        <begin position="270"/>
        <end position="441"/>
    </location>
</feature>
<evidence type="ECO:0000313" key="5">
    <source>
        <dbReference type="EMBL" id="MCL6740843.1"/>
    </source>
</evidence>
<dbReference type="CDD" id="cd07034">
    <property type="entry name" value="TPP_PYR_PFOR_IOR-alpha_like"/>
    <property type="match status" value="1"/>
</dbReference>
<dbReference type="PANTHER" id="PTHR32154:SF20">
    <property type="entry name" value="2-OXOGLUTARATE OXIDOREDUCTASE SUBUNIT KORA"/>
    <property type="match status" value="1"/>
</dbReference>
<dbReference type="EMBL" id="JAMGBB010000001">
    <property type="protein sequence ID" value="MCL6740843.1"/>
    <property type="molecule type" value="Genomic_DNA"/>
</dbReference>
<dbReference type="InterPro" id="IPR002869">
    <property type="entry name" value="Pyrv_flavodox_OxRed_cen"/>
</dbReference>
<dbReference type="InterPro" id="IPR022367">
    <property type="entry name" value="2-oxoacid/accept_OxRdtase_asu"/>
</dbReference>
<gene>
    <name evidence="5" type="ORF">LZ518_06810</name>
</gene>
<evidence type="ECO:0000313" key="6">
    <source>
        <dbReference type="Proteomes" id="UP001165383"/>
    </source>
</evidence>
<reference evidence="5" key="1">
    <citation type="submission" date="2022-05" db="EMBL/GenBank/DDBJ databases">
        <authorList>
            <person name="Jo J.-H."/>
            <person name="Im W.-T."/>
        </authorList>
    </citation>
    <scope>NUCLEOTIDE SEQUENCE</scope>
    <source>
        <strain evidence="5">RB56-2</strain>
    </source>
</reference>
<dbReference type="Pfam" id="PF01558">
    <property type="entry name" value="POR"/>
    <property type="match status" value="1"/>
</dbReference>
<dbReference type="InterPro" id="IPR002880">
    <property type="entry name" value="Pyrv_Fd/Flavodoxin_OxRdtase_N"/>
</dbReference>
<dbReference type="Pfam" id="PF17147">
    <property type="entry name" value="PFOR_II"/>
    <property type="match status" value="1"/>
</dbReference>
<organism evidence="5 6">
    <name type="scientific">Sphingomonas brevis</name>
    <dbReference type="NCBI Taxonomy" id="2908206"/>
    <lineage>
        <taxon>Bacteria</taxon>
        <taxon>Pseudomonadati</taxon>
        <taxon>Pseudomonadota</taxon>
        <taxon>Alphaproteobacteria</taxon>
        <taxon>Sphingomonadales</taxon>
        <taxon>Sphingomonadaceae</taxon>
        <taxon>Sphingomonas</taxon>
    </lineage>
</organism>
<sequence>MATATHNVTDEEARSHPPQEAVVVRFAGDSGDGMQLTGGQFTLSTALAGNDLATFPDFPAEIRAPQGTTFGVSAFQINFGSSAIDTAGDAPDVLIAMNPAALKMNANALREGGLIIADEGEFTPRNLTKAGYEQNPLEDGSLAKWQLVHFNISQLTLDAVKPFGLGNKEALRCKNMWTLGLALWMFDRDRQPIVDWLISKFAKSPELAEANIAALNAGHAYGETAEIGGQVRQRHVDPAPAEPGLYRTVTGAESLSLGLIAGAQLAGLKMFFGGYPITPASAILHHLSRLKEYGITTFQAEDEIAAICATIGASYAGQLGVTSSSGPGIALKGEAMGLAVMTELPLVIVNSQRGGPSTGLPTKTEQSDLYQAVYGRNGDAPMPVIAARSPADAFDCAIEAVRIATRYMTPVMLLTDGYIANAAEPWKVPDMSGYTPFPVKYAAAPAADNDQVLPYERNDDLARPWIKPGTPGLEHRIGGIEKNPGSGNIDYSPEAHAEMTRLRAAKVAGVANSIPDQDICLGNEGGKLAVVGWGSTFGPIHQAVRRARARGADVAHIHIRYIAPFPKNLAVLLKGFERIIVPEMNSGQLKTVLRDQFLVDARPVNKVSGQPFTIAEIEAAIEEALA</sequence>
<feature type="domain" description="Pyruvate/ketoisovalerate oxidoreductase catalytic" evidence="2">
    <location>
        <begin position="31"/>
        <end position="219"/>
    </location>
</feature>